<dbReference type="Gene3D" id="3.30.40.10">
    <property type="entry name" value="Zinc/RING finger domain, C3HC4 (zinc finger)"/>
    <property type="match status" value="1"/>
</dbReference>
<dbReference type="EMBL" id="JBEFKJ010000006">
    <property type="protein sequence ID" value="KAL2045526.1"/>
    <property type="molecule type" value="Genomic_DNA"/>
</dbReference>
<reference evidence="9 10" key="1">
    <citation type="submission" date="2024-09" db="EMBL/GenBank/DDBJ databases">
        <title>Rethinking Asexuality: The Enigmatic Case of Functional Sexual Genes in Lepraria (Stereocaulaceae).</title>
        <authorList>
            <person name="Doellman M."/>
            <person name="Sun Y."/>
            <person name="Barcenas-Pena A."/>
            <person name="Lumbsch H.T."/>
            <person name="Grewe F."/>
        </authorList>
    </citation>
    <scope>NUCLEOTIDE SEQUENCE [LARGE SCALE GENOMIC DNA]</scope>
    <source>
        <strain evidence="9 10">Mercado 3170</strain>
    </source>
</reference>
<sequence>MEEGDEITQKVLNSTLEEAKATGDDGDHHTDPCVICLDSILERAIARPCHHDSFDFLCLITWLQERSACPLCKTEVRTVEYDWKSPKNFKVYNIQPSAQKASTSGSTDSIRSQNGRLNFRGQPRPSWRDRRPRPQPAVSPDAALLRRRHIYRNQLYSLHVGSNRLSRFRDLKPQLFCRDEELDSRARKWIRRELQVFDFLSPDGSEEEGITRRASNAEFLLEYIVAILKTVDIKGSGGQAEDMLQEFIGRHNTRLFIHEMRAWLRSPYTSLEDWDRHVQYSEAAVTRSEHGPGHPTDIDKKSGNREERGGREPSHSKFAARQQRHRGTDRYVPYCAHRPSSSSHQCPMNPC</sequence>
<keyword evidence="6" id="KW-0862">Zinc</keyword>
<evidence type="ECO:0000256" key="2">
    <source>
        <dbReference type="ARBA" id="ARBA00012483"/>
    </source>
</evidence>
<comment type="catalytic activity">
    <reaction evidence="1">
        <text>S-ubiquitinyl-[E2 ubiquitin-conjugating enzyme]-L-cysteine + [acceptor protein]-L-lysine = [E2 ubiquitin-conjugating enzyme]-L-cysteine + N(6)-ubiquitinyl-[acceptor protein]-L-lysine.</text>
        <dbReference type="EC" id="2.3.2.27"/>
    </reaction>
</comment>
<evidence type="ECO:0000259" key="8">
    <source>
        <dbReference type="PROSITE" id="PS50089"/>
    </source>
</evidence>
<feature type="region of interest" description="Disordered" evidence="7">
    <location>
        <begin position="284"/>
        <end position="351"/>
    </location>
</feature>
<dbReference type="PANTHER" id="PTHR46077">
    <property type="entry name" value="E3 UBIQUITIN-PROTEIN LIGASE TOPORS"/>
    <property type="match status" value="1"/>
</dbReference>
<dbReference type="SUPFAM" id="SSF57850">
    <property type="entry name" value="RING/U-box"/>
    <property type="match status" value="1"/>
</dbReference>
<protein>
    <recommendedName>
        <fullName evidence="2">RING-type E3 ubiquitin transferase</fullName>
        <ecNumber evidence="2">2.3.2.27</ecNumber>
    </recommendedName>
</protein>
<organism evidence="9 10">
    <name type="scientific">Stereocaulon virgatum</name>
    <dbReference type="NCBI Taxonomy" id="373712"/>
    <lineage>
        <taxon>Eukaryota</taxon>
        <taxon>Fungi</taxon>
        <taxon>Dikarya</taxon>
        <taxon>Ascomycota</taxon>
        <taxon>Pezizomycotina</taxon>
        <taxon>Lecanoromycetes</taxon>
        <taxon>OSLEUM clade</taxon>
        <taxon>Lecanoromycetidae</taxon>
        <taxon>Lecanorales</taxon>
        <taxon>Lecanorineae</taxon>
        <taxon>Stereocaulaceae</taxon>
        <taxon>Stereocaulon</taxon>
    </lineage>
</organism>
<feature type="compositionally biased region" description="Polar residues" evidence="7">
    <location>
        <begin position="339"/>
        <end position="351"/>
    </location>
</feature>
<feature type="compositionally biased region" description="Polar residues" evidence="7">
    <location>
        <begin position="96"/>
        <end position="116"/>
    </location>
</feature>
<keyword evidence="5" id="KW-0804">Transcription</keyword>
<proteinExistence type="predicted"/>
<evidence type="ECO:0000256" key="5">
    <source>
        <dbReference type="ARBA" id="ARBA00023163"/>
    </source>
</evidence>
<gene>
    <name evidence="9" type="ORF">N7G274_001954</name>
</gene>
<evidence type="ECO:0000256" key="3">
    <source>
        <dbReference type="ARBA" id="ARBA00022679"/>
    </source>
</evidence>
<dbReference type="InterPro" id="IPR001841">
    <property type="entry name" value="Znf_RING"/>
</dbReference>
<feature type="domain" description="RING-type" evidence="8">
    <location>
        <begin position="33"/>
        <end position="73"/>
    </location>
</feature>
<dbReference type="Proteomes" id="UP001590950">
    <property type="component" value="Unassembled WGS sequence"/>
</dbReference>
<evidence type="ECO:0000256" key="1">
    <source>
        <dbReference type="ARBA" id="ARBA00000900"/>
    </source>
</evidence>
<feature type="region of interest" description="Disordered" evidence="7">
    <location>
        <begin position="96"/>
        <end position="139"/>
    </location>
</feature>
<keyword evidence="6" id="KW-0863">Zinc-finger</keyword>
<evidence type="ECO:0000313" key="9">
    <source>
        <dbReference type="EMBL" id="KAL2045526.1"/>
    </source>
</evidence>
<evidence type="ECO:0000256" key="7">
    <source>
        <dbReference type="SAM" id="MobiDB-lite"/>
    </source>
</evidence>
<accession>A0ABR4AL44</accession>
<dbReference type="InterPro" id="IPR013083">
    <property type="entry name" value="Znf_RING/FYVE/PHD"/>
</dbReference>
<evidence type="ECO:0000313" key="10">
    <source>
        <dbReference type="Proteomes" id="UP001590950"/>
    </source>
</evidence>
<dbReference type="SMART" id="SM00184">
    <property type="entry name" value="RING"/>
    <property type="match status" value="1"/>
</dbReference>
<keyword evidence="3" id="KW-0808">Transferase</keyword>
<dbReference type="Pfam" id="PF13639">
    <property type="entry name" value="zf-RING_2"/>
    <property type="match status" value="1"/>
</dbReference>
<evidence type="ECO:0000256" key="4">
    <source>
        <dbReference type="ARBA" id="ARBA00023015"/>
    </source>
</evidence>
<keyword evidence="6" id="KW-0479">Metal-binding</keyword>
<dbReference type="EC" id="2.3.2.27" evidence="2"/>
<keyword evidence="4" id="KW-0805">Transcription regulation</keyword>
<keyword evidence="10" id="KW-1185">Reference proteome</keyword>
<feature type="compositionally biased region" description="Basic and acidic residues" evidence="7">
    <location>
        <begin position="287"/>
        <end position="315"/>
    </location>
</feature>
<comment type="caution">
    <text evidence="9">The sequence shown here is derived from an EMBL/GenBank/DDBJ whole genome shotgun (WGS) entry which is preliminary data.</text>
</comment>
<dbReference type="PROSITE" id="PS50089">
    <property type="entry name" value="ZF_RING_2"/>
    <property type="match status" value="1"/>
</dbReference>
<name>A0ABR4AL44_9LECA</name>
<dbReference type="PANTHER" id="PTHR46077:SF1">
    <property type="entry name" value="TOP1 BINDING ARGININE_SERINE RICH PROTEIN, E3 UBIQUITIN LIGASE"/>
    <property type="match status" value="1"/>
</dbReference>
<evidence type="ECO:0000256" key="6">
    <source>
        <dbReference type="PROSITE-ProRule" id="PRU00175"/>
    </source>
</evidence>